<dbReference type="PANTHER" id="PTHR30432:SF1">
    <property type="entry name" value="DNA-BINDING TRANSCRIPTIONAL DUAL REGULATOR MODE"/>
    <property type="match status" value="1"/>
</dbReference>
<dbReference type="Gene3D" id="2.40.50.100">
    <property type="match status" value="2"/>
</dbReference>
<name>A0A1H9H9A5_9GAMM</name>
<dbReference type="GO" id="GO:0022857">
    <property type="term" value="F:transmembrane transporter activity"/>
    <property type="evidence" value="ECO:0007669"/>
    <property type="project" value="InterPro"/>
</dbReference>
<dbReference type="AlphaFoldDB" id="A0A1H9H9A5"/>
<dbReference type="GO" id="GO:0015689">
    <property type="term" value="P:molybdate ion transport"/>
    <property type="evidence" value="ECO:0007669"/>
    <property type="project" value="UniProtKB-UniRule"/>
</dbReference>
<accession>A0A1H9H9A5</accession>
<evidence type="ECO:0000256" key="1">
    <source>
        <dbReference type="ARBA" id="ARBA00008110"/>
    </source>
</evidence>
<keyword evidence="3 5" id="KW-0500">Molybdenum</keyword>
<reference evidence="8 9" key="1">
    <citation type="submission" date="2016-10" db="EMBL/GenBank/DDBJ databases">
        <authorList>
            <person name="de Groot N.N."/>
        </authorList>
    </citation>
    <scope>NUCLEOTIDE SEQUENCE [LARGE SCALE GENOMIC DNA]</scope>
    <source>
        <strain evidence="8 9">DSM 25927</strain>
    </source>
</reference>
<evidence type="ECO:0000313" key="9">
    <source>
        <dbReference type="Proteomes" id="UP000199233"/>
    </source>
</evidence>
<comment type="similarity">
    <text evidence="1 5">Belongs to the ModE family.</text>
</comment>
<evidence type="ECO:0000256" key="2">
    <source>
        <dbReference type="ARBA" id="ARBA00022448"/>
    </source>
</evidence>
<dbReference type="PIRSF" id="PIRSF005763">
    <property type="entry name" value="Txn_reg_ModE"/>
    <property type="match status" value="1"/>
</dbReference>
<dbReference type="OrthoDB" id="9800709at2"/>
<dbReference type="InterPro" id="IPR008995">
    <property type="entry name" value="Mo/tungstate-bd_C_term_dom"/>
</dbReference>
<dbReference type="Pfam" id="PF00126">
    <property type="entry name" value="HTH_1"/>
    <property type="match status" value="1"/>
</dbReference>
<proteinExistence type="inferred from homology"/>
<protein>
    <submittedName>
        <fullName evidence="8">Molybdate transport system regulatory protein</fullName>
    </submittedName>
</protein>
<dbReference type="PANTHER" id="PTHR30432">
    <property type="entry name" value="TRANSCRIPTIONAL REGULATOR MODE"/>
    <property type="match status" value="1"/>
</dbReference>
<dbReference type="InterPro" id="IPR013611">
    <property type="entry name" value="Transp-assoc_OB_typ2"/>
</dbReference>
<dbReference type="InterPro" id="IPR005116">
    <property type="entry name" value="Transp-assoc_OB_typ1"/>
</dbReference>
<keyword evidence="2 5" id="KW-0813">Transport</keyword>
<dbReference type="InterPro" id="IPR000847">
    <property type="entry name" value="LysR_HTH_N"/>
</dbReference>
<evidence type="ECO:0000256" key="4">
    <source>
        <dbReference type="ARBA" id="ARBA00022737"/>
    </source>
</evidence>
<dbReference type="InterPro" id="IPR004606">
    <property type="entry name" value="Mop_domain"/>
</dbReference>
<feature type="region of interest" description="Required for dimer formation and molybdate binding" evidence="6">
    <location>
        <begin position="135"/>
        <end position="143"/>
    </location>
</feature>
<dbReference type="Proteomes" id="UP000199233">
    <property type="component" value="Unassembled WGS sequence"/>
</dbReference>
<dbReference type="Pfam" id="PF08402">
    <property type="entry name" value="TOBE_2"/>
    <property type="match status" value="1"/>
</dbReference>
<dbReference type="STRING" id="489703.SAMN04488038_10875"/>
<feature type="domain" description="Mop" evidence="7">
    <location>
        <begin position="134"/>
        <end position="200"/>
    </location>
</feature>
<evidence type="ECO:0000256" key="6">
    <source>
        <dbReference type="PIRSR" id="PIRSR005763-1"/>
    </source>
</evidence>
<dbReference type="PROSITE" id="PS51866">
    <property type="entry name" value="MOP"/>
    <property type="match status" value="1"/>
</dbReference>
<dbReference type="SUPFAM" id="SSF46785">
    <property type="entry name" value="Winged helix' DNA-binding domain"/>
    <property type="match status" value="1"/>
</dbReference>
<dbReference type="GO" id="GO:0043190">
    <property type="term" value="C:ATP-binding cassette (ABC) transporter complex"/>
    <property type="evidence" value="ECO:0007669"/>
    <property type="project" value="InterPro"/>
</dbReference>
<dbReference type="Pfam" id="PF03459">
    <property type="entry name" value="TOBE"/>
    <property type="match status" value="1"/>
</dbReference>
<keyword evidence="9" id="KW-1185">Reference proteome</keyword>
<evidence type="ECO:0000256" key="5">
    <source>
        <dbReference type="PIRNR" id="PIRNR005763"/>
    </source>
</evidence>
<organism evidence="8 9">
    <name type="scientific">Solimonas aquatica</name>
    <dbReference type="NCBI Taxonomy" id="489703"/>
    <lineage>
        <taxon>Bacteria</taxon>
        <taxon>Pseudomonadati</taxon>
        <taxon>Pseudomonadota</taxon>
        <taxon>Gammaproteobacteria</taxon>
        <taxon>Nevskiales</taxon>
        <taxon>Nevskiaceae</taxon>
        <taxon>Solimonas</taxon>
    </lineage>
</organism>
<gene>
    <name evidence="8" type="ORF">SAMN04488038_10875</name>
</gene>
<dbReference type="GO" id="GO:0003700">
    <property type="term" value="F:DNA-binding transcription factor activity"/>
    <property type="evidence" value="ECO:0007669"/>
    <property type="project" value="InterPro"/>
</dbReference>
<dbReference type="RefSeq" id="WP_143068927.1">
    <property type="nucleotide sequence ID" value="NZ_FOFS01000008.1"/>
</dbReference>
<dbReference type="SUPFAM" id="SSF50331">
    <property type="entry name" value="MOP-like"/>
    <property type="match status" value="2"/>
</dbReference>
<dbReference type="GO" id="GO:0030151">
    <property type="term" value="F:molybdenum ion binding"/>
    <property type="evidence" value="ECO:0007669"/>
    <property type="project" value="UniProtKB-UniRule"/>
</dbReference>
<dbReference type="InterPro" id="IPR036388">
    <property type="entry name" value="WH-like_DNA-bd_sf"/>
</dbReference>
<dbReference type="InterPro" id="IPR036390">
    <property type="entry name" value="WH_DNA-bd_sf"/>
</dbReference>
<evidence type="ECO:0000313" key="8">
    <source>
        <dbReference type="EMBL" id="SEQ58856.1"/>
    </source>
</evidence>
<dbReference type="InterPro" id="IPR016462">
    <property type="entry name" value="ModE"/>
</dbReference>
<evidence type="ECO:0000256" key="3">
    <source>
        <dbReference type="ARBA" id="ARBA00022505"/>
    </source>
</evidence>
<keyword evidence="4" id="KW-0677">Repeat</keyword>
<sequence>MTKRSHYSGRLHLEKDGVPFLVAGRIDLLEAVDLKGSISQAAKAVGMSYKGAWDAIDAMNNQADEALVQRATGGQRGGGTQLTEYGRRVVALVRAIEEEHQQALALLNERVGARAGGPQAFAEYRRLLQRFSLQTSARNHWVGSVCAVRADRVHAAIEIALDDKLSIIAHISTDSAKRLGITPGSDIAALVKAVAVQIALPEQVPVTQPNRLVGSISRLSQEGEQSELIVDLPGGRTVTAVLRDGEAATLRVGRKVVACFDPRAVLLARLPGA</sequence>
<dbReference type="InterPro" id="IPR051815">
    <property type="entry name" value="Molybdate_resp_trans_reg"/>
</dbReference>
<dbReference type="GO" id="GO:0005524">
    <property type="term" value="F:ATP binding"/>
    <property type="evidence" value="ECO:0007669"/>
    <property type="project" value="InterPro"/>
</dbReference>
<dbReference type="EMBL" id="FOFS01000008">
    <property type="protein sequence ID" value="SEQ58856.1"/>
    <property type="molecule type" value="Genomic_DNA"/>
</dbReference>
<dbReference type="NCBIfam" id="TIGR00638">
    <property type="entry name" value="Mop"/>
    <property type="match status" value="1"/>
</dbReference>
<dbReference type="Gene3D" id="1.10.10.10">
    <property type="entry name" value="Winged helix-like DNA-binding domain superfamily/Winged helix DNA-binding domain"/>
    <property type="match status" value="1"/>
</dbReference>
<evidence type="ECO:0000259" key="7">
    <source>
        <dbReference type="PROSITE" id="PS51866"/>
    </source>
</evidence>